<dbReference type="SMART" id="SM00827">
    <property type="entry name" value="PKS_AT"/>
    <property type="match status" value="3"/>
</dbReference>
<dbReference type="InterPro" id="IPR036291">
    <property type="entry name" value="NAD(P)-bd_dom_sf"/>
</dbReference>
<name>A0ABU3JYQ2_9ACTN</name>
<dbReference type="InterPro" id="IPR020807">
    <property type="entry name" value="PKS_DH"/>
</dbReference>
<feature type="domain" description="Ketosynthase family 3 (KS3)" evidence="12">
    <location>
        <begin position="3162"/>
        <end position="3588"/>
    </location>
</feature>
<keyword evidence="4" id="KW-0597">Phosphoprotein</keyword>
<feature type="domain" description="Ketosynthase family 3 (KS3)" evidence="12">
    <location>
        <begin position="1606"/>
        <end position="2031"/>
    </location>
</feature>
<evidence type="ECO:0000259" key="11">
    <source>
        <dbReference type="PROSITE" id="PS50075"/>
    </source>
</evidence>
<dbReference type="InterPro" id="IPR014043">
    <property type="entry name" value="Acyl_transferase_dom"/>
</dbReference>
<dbReference type="SUPFAM" id="SSF47336">
    <property type="entry name" value="ACP-like"/>
    <property type="match status" value="3"/>
</dbReference>
<dbReference type="Pfam" id="PF00109">
    <property type="entry name" value="ketoacyl-synt"/>
    <property type="match status" value="3"/>
</dbReference>
<dbReference type="PANTHER" id="PTHR43775:SF51">
    <property type="entry name" value="INACTIVE PHENOLPHTHIOCEROL SYNTHESIS POLYKETIDE SYNTHASE TYPE I PKS1-RELATED"/>
    <property type="match status" value="1"/>
</dbReference>
<feature type="active site" description="Proton donor; for dehydratase activity" evidence="9">
    <location>
        <position position="4283"/>
    </location>
</feature>
<evidence type="ECO:0000256" key="6">
    <source>
        <dbReference type="ARBA" id="ARBA00023194"/>
    </source>
</evidence>
<dbReference type="Pfam" id="PF08990">
    <property type="entry name" value="Docking"/>
    <property type="match status" value="1"/>
</dbReference>
<keyword evidence="15" id="KW-1185">Reference proteome</keyword>
<evidence type="ECO:0000259" key="13">
    <source>
        <dbReference type="PROSITE" id="PS52019"/>
    </source>
</evidence>
<feature type="domain" description="Ketosynthase family 3 (KS3)" evidence="12">
    <location>
        <begin position="37"/>
        <end position="463"/>
    </location>
</feature>
<keyword evidence="5" id="KW-0808">Transferase</keyword>
<dbReference type="SMART" id="SM00826">
    <property type="entry name" value="PKS_DH"/>
    <property type="match status" value="1"/>
</dbReference>
<feature type="domain" description="PKS/mFAS DH" evidence="13">
    <location>
        <begin position="4082"/>
        <end position="4359"/>
    </location>
</feature>
<dbReference type="Pfam" id="PF21089">
    <property type="entry name" value="PKS_DH_N"/>
    <property type="match status" value="1"/>
</dbReference>
<dbReference type="InterPro" id="IPR049552">
    <property type="entry name" value="PKS_DH_N"/>
</dbReference>
<keyword evidence="3" id="KW-0596">Phosphopantetheine</keyword>
<dbReference type="PROSITE" id="PS52019">
    <property type="entry name" value="PKS_MFAS_DH"/>
    <property type="match status" value="1"/>
</dbReference>
<evidence type="ECO:0000313" key="14">
    <source>
        <dbReference type="EMBL" id="MDT6987077.1"/>
    </source>
</evidence>
<dbReference type="Pfam" id="PF08659">
    <property type="entry name" value="KR"/>
    <property type="match status" value="3"/>
</dbReference>
<dbReference type="PROSITE" id="PS00606">
    <property type="entry name" value="KS3_1"/>
    <property type="match status" value="2"/>
</dbReference>
<dbReference type="RefSeq" id="WP_394305453.1">
    <property type="nucleotide sequence ID" value="NZ_JASKMA010000024.1"/>
</dbReference>
<evidence type="ECO:0000256" key="1">
    <source>
        <dbReference type="ARBA" id="ARBA00001957"/>
    </source>
</evidence>
<dbReference type="InterPro" id="IPR049900">
    <property type="entry name" value="PKS_mFAS_DH"/>
</dbReference>
<dbReference type="Gene3D" id="3.40.47.10">
    <property type="match status" value="3"/>
</dbReference>
<dbReference type="InterPro" id="IPR041618">
    <property type="entry name" value="PKS_DE"/>
</dbReference>
<dbReference type="SUPFAM" id="SSF101173">
    <property type="entry name" value="Docking domain B of the erythromycin polyketide synthase (DEBS)"/>
    <property type="match status" value="1"/>
</dbReference>
<feature type="compositionally biased region" description="Low complexity" evidence="10">
    <location>
        <begin position="3594"/>
        <end position="3608"/>
    </location>
</feature>
<dbReference type="Gene3D" id="3.40.366.10">
    <property type="entry name" value="Malonyl-Coenzyme A Acyl Carrier Protein, domain 2"/>
    <property type="match status" value="3"/>
</dbReference>
<feature type="compositionally biased region" description="Basic and acidic residues" evidence="10">
    <location>
        <begin position="3609"/>
        <end position="3621"/>
    </location>
</feature>
<gene>
    <name evidence="14" type="ORF">QNO04_26835</name>
</gene>
<dbReference type="CDD" id="cd08956">
    <property type="entry name" value="KR_3_FAS_SDR_x"/>
    <property type="match status" value="1"/>
</dbReference>
<dbReference type="PROSITE" id="PS50075">
    <property type="entry name" value="CARRIER"/>
    <property type="match status" value="3"/>
</dbReference>
<dbReference type="SUPFAM" id="SSF55048">
    <property type="entry name" value="Probable ACP-binding domain of malonyl-CoA ACP transacylase"/>
    <property type="match status" value="3"/>
</dbReference>
<dbReference type="SMART" id="SM00823">
    <property type="entry name" value="PKS_PP"/>
    <property type="match status" value="3"/>
</dbReference>
<dbReference type="InterPro" id="IPR050091">
    <property type="entry name" value="PKS_NRPS_Biosynth_Enz"/>
</dbReference>
<comment type="caution">
    <text evidence="14">The sequence shown here is derived from an EMBL/GenBank/DDBJ whole genome shotgun (WGS) entry which is preliminary data.</text>
</comment>
<dbReference type="SMART" id="SM00822">
    <property type="entry name" value="PKS_KR"/>
    <property type="match status" value="3"/>
</dbReference>
<feature type="active site" description="Proton acceptor; for dehydratase activity" evidence="9">
    <location>
        <position position="4114"/>
    </location>
</feature>
<dbReference type="Pfam" id="PF00698">
    <property type="entry name" value="Acyl_transf_1"/>
    <property type="match status" value="3"/>
</dbReference>
<comment type="cofactor">
    <cofactor evidence="1">
        <name>pantetheine 4'-phosphate</name>
        <dbReference type="ChEBI" id="CHEBI:47942"/>
    </cofactor>
</comment>
<feature type="compositionally biased region" description="Low complexity" evidence="10">
    <location>
        <begin position="4421"/>
        <end position="4436"/>
    </location>
</feature>
<feature type="region of interest" description="Disordered" evidence="10">
    <location>
        <begin position="3594"/>
        <end position="3625"/>
    </location>
</feature>
<dbReference type="PROSITE" id="PS52004">
    <property type="entry name" value="KS3_2"/>
    <property type="match status" value="3"/>
</dbReference>
<evidence type="ECO:0000256" key="5">
    <source>
        <dbReference type="ARBA" id="ARBA00022679"/>
    </source>
</evidence>
<dbReference type="SMART" id="SM00825">
    <property type="entry name" value="PKS_KS"/>
    <property type="match status" value="3"/>
</dbReference>
<evidence type="ECO:0000256" key="2">
    <source>
        <dbReference type="ARBA" id="ARBA00004792"/>
    </source>
</evidence>
<dbReference type="Gene3D" id="6.10.140.1830">
    <property type="match status" value="1"/>
</dbReference>
<dbReference type="SUPFAM" id="SSF51735">
    <property type="entry name" value="NAD(P)-binding Rossmann-fold domains"/>
    <property type="match status" value="6"/>
</dbReference>
<dbReference type="Pfam" id="PF18369">
    <property type="entry name" value="PKS_DE"/>
    <property type="match status" value="2"/>
</dbReference>
<organism evidence="14 15">
    <name type="scientific">Streptomyces lusitanus</name>
    <dbReference type="NCBI Taxonomy" id="68232"/>
    <lineage>
        <taxon>Bacteria</taxon>
        <taxon>Bacillati</taxon>
        <taxon>Actinomycetota</taxon>
        <taxon>Actinomycetes</taxon>
        <taxon>Kitasatosporales</taxon>
        <taxon>Streptomycetaceae</taxon>
        <taxon>Streptomyces</taxon>
    </lineage>
</organism>
<dbReference type="InterPro" id="IPR018201">
    <property type="entry name" value="Ketoacyl_synth_AS"/>
</dbReference>
<dbReference type="InterPro" id="IPR057326">
    <property type="entry name" value="KR_dom"/>
</dbReference>
<dbReference type="InterPro" id="IPR016035">
    <property type="entry name" value="Acyl_Trfase/lysoPLipase"/>
</dbReference>
<feature type="region of interest" description="Disordered" evidence="10">
    <location>
        <begin position="4421"/>
        <end position="4440"/>
    </location>
</feature>
<dbReference type="Pfam" id="PF14765">
    <property type="entry name" value="PS-DH"/>
    <property type="match status" value="1"/>
</dbReference>
<keyword evidence="7" id="KW-0511">Multifunctional enzyme</keyword>
<evidence type="ECO:0000256" key="7">
    <source>
        <dbReference type="ARBA" id="ARBA00023268"/>
    </source>
</evidence>
<dbReference type="InterPro" id="IPR032821">
    <property type="entry name" value="PKS_assoc"/>
</dbReference>
<dbReference type="InterPro" id="IPR014031">
    <property type="entry name" value="Ketoacyl_synth_C"/>
</dbReference>
<feature type="region of interest" description="Disordered" evidence="10">
    <location>
        <begin position="4991"/>
        <end position="5039"/>
    </location>
</feature>
<evidence type="ECO:0000256" key="9">
    <source>
        <dbReference type="PROSITE-ProRule" id="PRU01363"/>
    </source>
</evidence>
<evidence type="ECO:0000256" key="4">
    <source>
        <dbReference type="ARBA" id="ARBA00022553"/>
    </source>
</evidence>
<dbReference type="InterPro" id="IPR015083">
    <property type="entry name" value="NorB/c/GfsB-D-like_docking"/>
</dbReference>
<feature type="domain" description="Carrier" evidence="11">
    <location>
        <begin position="4869"/>
        <end position="4944"/>
    </location>
</feature>
<feature type="domain" description="Carrier" evidence="11">
    <location>
        <begin position="3061"/>
        <end position="3136"/>
    </location>
</feature>
<dbReference type="InterPro" id="IPR016039">
    <property type="entry name" value="Thiolase-like"/>
</dbReference>
<dbReference type="InterPro" id="IPR001227">
    <property type="entry name" value="Ac_transferase_dom_sf"/>
</dbReference>
<feature type="region of interest" description="C-terminal hotdog fold" evidence="9">
    <location>
        <begin position="4221"/>
        <end position="4359"/>
    </location>
</feature>
<dbReference type="InterPro" id="IPR042104">
    <property type="entry name" value="PKS_dehydratase_sf"/>
</dbReference>
<dbReference type="InterPro" id="IPR036736">
    <property type="entry name" value="ACP-like_sf"/>
</dbReference>
<accession>A0ABU3JYQ2</accession>
<dbReference type="SUPFAM" id="SSF52151">
    <property type="entry name" value="FabD/lysophospholipase-like"/>
    <property type="match status" value="3"/>
</dbReference>
<comment type="pathway">
    <text evidence="2">Antibiotic biosynthesis.</text>
</comment>
<sequence length="5039" mass="526972">MGNTDNTEDKLREYLKRVTTDLRHTRRRLTDLETRAHEPIAIVATACRMPGGVRTPEDLWQLVADGVDTVSDLPTDRGWDLDALYDPDPDRVGTSYVRHGAFLYDAAEFDAGFFEISPREATAMDPQQRLLLETTWEAFERAGIDPTGLRGSSTGVFVGSSNQAYAIDGTGAPEGVEGHLLTGGSAAVLSGRIAYSLGFEGPAVSLDTMCSSSLVALHLAIRALRSGECSMAVAGGATVMATMRNFVEFSRQRGLAPDGRCKPFSADADGTGWGEGVGVLLLERLSDAQANGHQILAVIRGSAINQDGASNGLTAPNGPSQQRVIRAALEDAGVAAADVDVVEAHGTGTTLGDPIEAQALLATYGKERDADHPLWIGSLKSNIGHTQAASGVLGVIKMVEALRHDIVPKSLHADEPSPHVDWSSGTLRLLTEAVEWPAADRPRRVGVSSFGGSGTNAHVVIEQAPADEEVETSAAAEAEAAAADRADAVVPWLLSARSEAALREQAQRLADRVTSAGHDAADVAHTLATGRAALEERAVVVGTDRETLLNGLRALARGEQPADAARGLTTSPGESVDPVFVFPGQGAQWAGMAVELLDSSPVFAERFAECGEALAQFVDWSLTDVVRGEDGAPGLDRVDVVQPVLWAVMVSLAAVWESYGVRPAAVVGHSQGEIAAAVVSGALSVVDGARVAALRSRAIVALAGRGGMVSVAATHEDTETLISRWDGRISVAAVNGPTSTVVSGDADALDELMVHAEESGVRVRRIEVDYASHSAHVESIETELAELLAPITAHEPSVPFLSTVTGEWIDAGETDAGYWYRNLRQTVLLEPVITALVAEGHGAFLEMSPHPVLTVPVAEAVEAAGADAVVVGSLRRGEGGLNRLYLSFGEAWARGVAVDWTPAFAGLSPRRVDLPTYAFQRRRYWLDAPKPQSGAAADPVEEQFWRTVQEGDLQEFARTLGLEATEALGEVVPALSAWRQAGKERATVDSWRYRVVWRTHDLPAAGTLDGTWLLAVPETHLRSPLVAAVARTLSQAGATTVTIAVDAGDLDRERVAARLADALSVSGVTSTEPASVQGVVSLLALDERPAPGHPGATAGMTSSLVLLQGLLDADLDARLWILTSEAVTTGTGDAVRNPLQGALWGFGRVVALEQPRRWGGLVDLPAELDEDTARGLVAVLAARSDEDQTALRGRTAHIRRLVRAPLAGRPAPRAWRTSGAALVTGGTGGLGAHTARLLARRGAEHLVLTSRRGPEAPGAEALREELTALGCRVTVAACDVADRDALERLVAAVESDGPAIRTVVHTAGVGMLAPLAETDLDFFAEGARAKLLGAANLDAVFDHDRLDAFVLYSSVAGTWGSGDHGAYSASNAYVDALADQRRARGLTGTSIAWGIWSPEGGGMAVNVVREQLRWRGIPFMDADLAVTGLEQALDHDDVFLAVADIDWERFVPVFTAAHPRPLLHEVPEVAEAMKADAPDEDTSADRLGGLRAELAALPAAERVRTLTDLVRTQVATALGHADGEEIAPQRAFRELGFDSLTAVELRNRLNAATGLSLPATVVFDFPNVNELVRHLLEHLVEDAGDTADDRAAALPAVVADRPAHEDEPIAIVSMGCRFPGGAHSPDDFWRLVLEETDAITSLPVDRGWDVESLYDPDPDRPGTTYAREGGFLHDAAEFDAGFFGISPREATAMDPQQRLLLETSWETLERAGIAPDSLRGSDTGVFVGVSHQGYGTGGEAPEGLEGHLITGTVTSIASGRVSYTLGLEGPAVTLDTGCSSALVAMHLAIRSLRSGECSLALTGGAAIMGEPIGMVGFSRQRGLATDGRCKAFGAGADGMGMAEGVGVLLLERLSDARANGHQVLAVVRGSAINQDGASNGLTAPNGRSQQRVIRAALADAGLSAADVDVVEAHGTGTKLGDPIEAQALLATYGQEHDAEHPLWLGSVKSNIGHSQAASGMAGIIKTVQAMRHGILPRTLHADEVSPFVDWSAGHVELLTQARPWNPDGRPRRAAVSSFGVSGTNAHVILEQPATEPEPVTQVPASTPAGTVVPWLVSARSADALRAQAERLLSHLTDSADTLPDPADVAHSLLTGRAALEERAVVVGGDTETLLAGLQALATGTTTPALARGATQRIGESVDPVFVFPGQGAQWAGMAVELLDSSPVFAERFAECGEALAQFVDWSLTDVVRGEDGAPGLDRVDVVQPVLWAVMVSLAAVWESFGVRPAAVVGHSQGEIAAAVVSGALSVVDGARVAALRSKAIVALAGRGGMVSVALTHEDTATLISRWEGRISVAAVNGPTSTVVSGDADALDELVAHADEVGTRVRRIEVDYASHSAHVESIEAELAELLAPVTAGEPSVPFLSTVTGEWISAGETDAGYWYRNLRQTVLLEPVVRRLAQSGHGAFLEMSPHPVLTVPVAETVEAAGADAVVVGSLRRGEGGLDRLYVSLGEAWARGVAVDWTPAFEGLSPRRVDLPTYAFQRRHYWLETAGRRAADHTGPEGADLLDDAFWTSVENQDVDALAEDLGIADVRSLAEIVPALSSWRRDRITRSTLDRWRYRVTWRPCAEQPARADALRDAWLILVPAGHEDDPLVRGVIEAVGAHAAEARVLVAGAAEAERDRMADLLRQHSEDTVVGGVLSLLALDESPWSPEGVLPTGMVLMTALLQALGDAQVDAPMWCATRGAVTVRRGDPLLSPLQAMSWGLGRIAALEYPQRWGGLLDLPEQLDARAARRLAAALSGTLEEDHLAVRPSGTFARRLVRAGEGPRPGGVWKPSGTVLVTGGTGGIGGHIARWLARGGAEHLVLVSRRGPEAPGADDLVAELAELGTPASVVACDVSDAQAVRRLVDDLPGGGTLTAVFHTAGIIDDGLIDALTPQRAHDVLRPKADAALALDAATRHLDLNAFVLFSSMAGTLGGPGQGSYAAANAHLDALAARRRAEGLPATSVGWGTWAGGGMVGEEVAERLRRDGVPPMEPELAVASLQKALDEDEEFVVVADVDWKLITVRAFAALRELPEPRTAVTTADRAEQKETDAVDGPPLVKRLAALPPAERRAALLNEVRDEAAAVLGHADADAVPEGRAFRDLGFDSLTAVELRNRFAEATGLRLPVTLAFDHPTASALAAHLDAELFGGRADDTLLPAPAAASALPTASVDDDPVVIVGMACRFPGGVTSPEELWRLVADGVDAITPFPGDRGWDIETLYDPDPDRIGHTYARHGGFLHDAAEFDPAFFGISPREAVAVDPQHRLLLETSWEAFERAGIDPQGMRGARAGVFVGSNYHDYAGRARRAPEELEGYLATGSASSVASGRIAYTFGLEGPAVTVDTACSSSLVALHLAAQALRSGECDVALAGGVTVMSTPDTFVEFSRQRALSPDGRCKPFSAEADGAGWSEGVGLLLLERLSDARRGGHQVLAVVAGTAVNQDGASNGLTAPSGPAQQRVIRQALASAGLSPADVDAVEAHGTGTTLGDPIEAQALLATYGQDRPQDRPLWLGALKSNIGHTQAASGVAGVIKMVMAMRHGTLPRTLHADRPSPHVDWSSGAVRLLQEERAWEPGDTPRRAGVSSFGVSGTNAHVILQEPDAPAQLEPQQELEPQPEQKPQQEQEARPDQEAQSRPVPALPWLLSARGAAALRDQARRLLDHLTARPGTEPADLALSLATTRAHLEDRAAVVAAADDTDALTQALTALAEGREHPGLTTGRARGGRTAFLFSGQGAQRPETGRALYETYDVFADAFDAVCAHLDAHLDTPLRDVLFAAPGSPEAALLDRTDHTQAALFAVQVALYRLLESLGVRPDVLLGHSVGEIAAAHAAGVLALEDACRLVAVRGRLMADLPEGGAMISVRASVEEVTPLLAAYEGRVAVAADNGPLATVISGDEDDVTALAAELAGQGRRTRRLNVSHAFHSHRMDGMLDAFAEHTASIPHEAPALPVVSTVTGRPVTADEPFDGAYWVRQVRDGVRFRDGVRTLEEQGVTTYVEIGPGGVLTALAGECVEGDALLVPTLNRDTEESRSLTSALVRLHTNGHRVDWSTWFAPTGARRTDLPTYAFQRRRYWLEATDADTTGAGPDSVRHPLLTAAVPLADGDGLVLTGTVSVDGRPWLADHALDGRILFPGTAFLDLALEACAHAGAARVADLTLSTPLVLPENGGVRLQVGVSAPGEDGDRTLTVHSRPLTGDGADGPWTRHAEGVLGAAPAPAGDPLPAAWPPPGATPVDVTGLYEQIAARGFAYGPAFRGLRAAWRDGDTVYAEIAAEDGEHLQGTDRFRVHPALLDASLHTVALTVADGTDTVVPFTFQDVAAHTDGPAALRVRLVPAGERTHRVTLLDGTGAPVAEIGALTLRAVDTASLPAATGGAGALHTLRWIPAPTGTATAPVHLVGPAAELDGVPALAEAVRHADPAALATTVDEAAGTTGTGDVAGTAGTTESDAAGTAVPRTVLAVVPAPDEDADPATAARQAAGHALRLVTEWLAEDALAASRLVLLTCHAVATGPGDTALTDPAQAAVWGLVRAARAENPGRFALVDHDGTAASLALLPAVLAGEAGETALRDGAALVPRLTRTAPAADAPDAVGDGTVLVTGAGGVLGRQVARHLVTAHGARSLVLAGRRGPAAEGMTELCEELRGHGARVTVAACDVADRDALTALLAQVPGDRPLTAVVHTAGVLDDGIVQSLTPARLDTVLRAKADAACLLAELTAGTGAALVLFSSLSGTLGGAGQANYSAANAFLDAFAVRQTAAGRRVQSLAWGLWAERSGMTGALAATDLRRIARGGLRPLATADALALLDTALRTTDAWLAPAGLDTGALHGPDGSVPEVLRDLVPAHLRRTARTAPAAQAATPAGDGLRERLAGLDAGARNSAVLDAVLTQAALVIGHDTPDSLDPERGFLDSGFDSLTAVELRNRLSALAGVRLPATLLFDHPTPERLAAHLLERIAPAGPPAGAPVLDRLEQLEAEFADAPADPALRDGLRRRLRGLLDRLDGLPATGTGQEPGPAALTDGTGGTGGTGEVDEVSDDELRAFLEGDLDDA</sequence>
<keyword evidence="8" id="KW-0012">Acyltransferase</keyword>
<dbReference type="Gene3D" id="3.10.129.110">
    <property type="entry name" value="Polyketide synthase dehydratase"/>
    <property type="match status" value="1"/>
</dbReference>
<dbReference type="Gene3D" id="3.30.70.3290">
    <property type="match status" value="3"/>
</dbReference>
<dbReference type="Gene3D" id="3.40.50.720">
    <property type="entry name" value="NAD(P)-binding Rossmann-like Domain"/>
    <property type="match status" value="3"/>
</dbReference>
<dbReference type="PROSITE" id="PS00012">
    <property type="entry name" value="PHOSPHOPANTETHEINE"/>
    <property type="match status" value="3"/>
</dbReference>
<dbReference type="CDD" id="cd00833">
    <property type="entry name" value="PKS"/>
    <property type="match status" value="3"/>
</dbReference>
<reference evidence="14 15" key="1">
    <citation type="submission" date="2023-05" db="EMBL/GenBank/DDBJ databases">
        <title>Streptomyces fuscus sp. nov., a brown-black pigment producing actinomyces isolated from dry sand of Sea duck farm.</title>
        <authorList>
            <person name="Xie J."/>
            <person name="Shen N."/>
        </authorList>
    </citation>
    <scope>NUCLEOTIDE SEQUENCE [LARGE SCALE GENOMIC DNA]</scope>
    <source>
        <strain evidence="14 15">CGMCC 4.1745</strain>
    </source>
</reference>
<evidence type="ECO:0000259" key="12">
    <source>
        <dbReference type="PROSITE" id="PS52004"/>
    </source>
</evidence>
<protein>
    <submittedName>
        <fullName evidence="14">SDR family NAD(P)-dependent oxidoreductase</fullName>
    </submittedName>
</protein>
<dbReference type="Pfam" id="PF00550">
    <property type="entry name" value="PP-binding"/>
    <property type="match status" value="3"/>
</dbReference>
<dbReference type="InterPro" id="IPR016036">
    <property type="entry name" value="Malonyl_transacylase_ACP-bd"/>
</dbReference>
<feature type="region of interest" description="Disordered" evidence="10">
    <location>
        <begin position="4166"/>
        <end position="4191"/>
    </location>
</feature>
<dbReference type="NCBIfam" id="NF045894">
    <property type="entry name" value="PKS_plus_SDR"/>
    <property type="match status" value="2"/>
</dbReference>
<dbReference type="Proteomes" id="UP001249760">
    <property type="component" value="Unassembled WGS sequence"/>
</dbReference>
<dbReference type="InterPro" id="IPR020806">
    <property type="entry name" value="PKS_PP-bd"/>
</dbReference>
<dbReference type="PANTHER" id="PTHR43775">
    <property type="entry name" value="FATTY ACID SYNTHASE"/>
    <property type="match status" value="1"/>
</dbReference>
<evidence type="ECO:0000313" key="15">
    <source>
        <dbReference type="Proteomes" id="UP001249760"/>
    </source>
</evidence>
<dbReference type="CDD" id="cd08952">
    <property type="entry name" value="KR_1_SDR_x"/>
    <property type="match status" value="2"/>
</dbReference>
<dbReference type="InterPro" id="IPR013968">
    <property type="entry name" value="PKS_KR"/>
</dbReference>
<dbReference type="SUPFAM" id="SSF53901">
    <property type="entry name" value="Thiolase-like"/>
    <property type="match status" value="3"/>
</dbReference>
<feature type="domain" description="Carrier" evidence="11">
    <location>
        <begin position="1504"/>
        <end position="1579"/>
    </location>
</feature>
<evidence type="ECO:0000256" key="10">
    <source>
        <dbReference type="SAM" id="MobiDB-lite"/>
    </source>
</evidence>
<dbReference type="Pfam" id="PF16197">
    <property type="entry name" value="KAsynt_C_assoc"/>
    <property type="match status" value="3"/>
</dbReference>
<dbReference type="Gene3D" id="1.10.1200.10">
    <property type="entry name" value="ACP-like"/>
    <property type="match status" value="3"/>
</dbReference>
<dbReference type="InterPro" id="IPR009081">
    <property type="entry name" value="PP-bd_ACP"/>
</dbReference>
<dbReference type="InterPro" id="IPR049551">
    <property type="entry name" value="PKS_DH_C"/>
</dbReference>
<evidence type="ECO:0000256" key="8">
    <source>
        <dbReference type="ARBA" id="ARBA00023315"/>
    </source>
</evidence>
<keyword evidence="6" id="KW-0045">Antibiotic biosynthesis</keyword>
<proteinExistence type="predicted"/>
<dbReference type="EMBL" id="JASKMA010000024">
    <property type="protein sequence ID" value="MDT6987077.1"/>
    <property type="molecule type" value="Genomic_DNA"/>
</dbReference>
<dbReference type="InterPro" id="IPR020841">
    <property type="entry name" value="PKS_Beta-ketoAc_synthase_dom"/>
</dbReference>
<dbReference type="InterPro" id="IPR014030">
    <property type="entry name" value="Ketoacyl_synth_N"/>
</dbReference>
<evidence type="ECO:0000256" key="3">
    <source>
        <dbReference type="ARBA" id="ARBA00022450"/>
    </source>
</evidence>
<dbReference type="InterPro" id="IPR036299">
    <property type="entry name" value="Polyketide_synth_docking_sf"/>
</dbReference>
<dbReference type="InterPro" id="IPR006162">
    <property type="entry name" value="Ppantetheine_attach_site"/>
</dbReference>
<feature type="region of interest" description="N-terminal hotdog fold" evidence="9">
    <location>
        <begin position="4082"/>
        <end position="4208"/>
    </location>
</feature>
<dbReference type="SMART" id="SM01294">
    <property type="entry name" value="PKS_PP_betabranch"/>
    <property type="match status" value="3"/>
</dbReference>
<dbReference type="Pfam" id="PF02801">
    <property type="entry name" value="Ketoacyl-synt_C"/>
    <property type="match status" value="3"/>
</dbReference>